<evidence type="ECO:0000256" key="19">
    <source>
        <dbReference type="ARBA" id="ARBA00057694"/>
    </source>
</evidence>
<dbReference type="GO" id="GO:0017108">
    <property type="term" value="F:5'-flap endonuclease activity"/>
    <property type="evidence" value="ECO:0007669"/>
    <property type="project" value="TreeGrafter"/>
</dbReference>
<comment type="function">
    <text evidence="19">5'-&gt;3' double-stranded DNA exonuclease which may also possess a cryptic 3'-&gt;5' double-stranded DNA exonuclease activity. Functions in DNA mismatch repair (MMR) to excise mismatch-containing DNA tracts directed by strand breaks located either 5' or 3' to the mismatch. Also exhibits endonuclease activity against 5'-overhanging flap structures similar to those generated by displacement synthesis when DNA polymerase encounters the 5'-end of a downstream Okazaki fragment. Required for somatic hypermutation (SHM) and class switch recombination (CSR) of immunoglobulin genes. Essential for male and female meiosis.</text>
</comment>
<dbReference type="InterPro" id="IPR006085">
    <property type="entry name" value="XPG_DNA_repair_N"/>
</dbReference>
<evidence type="ECO:0000256" key="8">
    <source>
        <dbReference type="ARBA" id="ARBA00022763"/>
    </source>
</evidence>
<keyword evidence="7" id="KW-0255">Endonuclease</keyword>
<dbReference type="CDD" id="cd09908">
    <property type="entry name" value="H3TH_EXO1"/>
    <property type="match status" value="1"/>
</dbReference>
<dbReference type="InterPro" id="IPR006084">
    <property type="entry name" value="XPG/Rad2"/>
</dbReference>
<dbReference type="GO" id="GO:0003677">
    <property type="term" value="F:DNA binding"/>
    <property type="evidence" value="ECO:0007669"/>
    <property type="project" value="UniProtKB-KW"/>
</dbReference>
<evidence type="ECO:0000313" key="24">
    <source>
        <dbReference type="Proteomes" id="UP001145021"/>
    </source>
</evidence>
<gene>
    <name evidence="23" type="primary">EXO1</name>
    <name evidence="23" type="ORF">LPJ64_001221</name>
</gene>
<dbReference type="InterPro" id="IPR029060">
    <property type="entry name" value="PIN-like_dom_sf"/>
</dbReference>
<comment type="caution">
    <text evidence="23">The sequence shown here is derived from an EMBL/GenBank/DDBJ whole genome shotgun (WGS) entry which is preliminary data.</text>
</comment>
<evidence type="ECO:0000256" key="10">
    <source>
        <dbReference type="ARBA" id="ARBA00022839"/>
    </source>
</evidence>
<dbReference type="GO" id="GO:0035312">
    <property type="term" value="F:5'-3' DNA exonuclease activity"/>
    <property type="evidence" value="ECO:0007669"/>
    <property type="project" value="InterPro"/>
</dbReference>
<evidence type="ECO:0000256" key="15">
    <source>
        <dbReference type="ARBA" id="ARBA00023125"/>
    </source>
</evidence>
<feature type="region of interest" description="Disordered" evidence="21">
    <location>
        <begin position="441"/>
        <end position="475"/>
    </location>
</feature>
<dbReference type="InterPro" id="IPR044752">
    <property type="entry name" value="PIN-like_EXO1"/>
</dbReference>
<evidence type="ECO:0000256" key="18">
    <source>
        <dbReference type="ARBA" id="ARBA00023254"/>
    </source>
</evidence>
<comment type="cofactor">
    <cofactor evidence="1">
        <name>Mg(2+)</name>
        <dbReference type="ChEBI" id="CHEBI:18420"/>
    </cofactor>
</comment>
<dbReference type="GO" id="GO:0046872">
    <property type="term" value="F:metal ion binding"/>
    <property type="evidence" value="ECO:0007669"/>
    <property type="project" value="UniProtKB-KW"/>
</dbReference>
<dbReference type="SMART" id="SM00279">
    <property type="entry name" value="HhH2"/>
    <property type="match status" value="1"/>
</dbReference>
<dbReference type="SUPFAM" id="SSF47807">
    <property type="entry name" value="5' to 3' exonuclease, C-terminal subdomain"/>
    <property type="match status" value="1"/>
</dbReference>
<dbReference type="InterPro" id="IPR019974">
    <property type="entry name" value="XPG_CS"/>
</dbReference>
<dbReference type="FunFam" id="3.40.50.1010:FF:000111">
    <property type="entry name" value="Exonuclease 1"/>
    <property type="match status" value="1"/>
</dbReference>
<keyword evidence="10" id="KW-0269">Exonuclease</keyword>
<dbReference type="PROSITE" id="PS00841">
    <property type="entry name" value="XPG_1"/>
    <property type="match status" value="1"/>
</dbReference>
<dbReference type="Pfam" id="PF00752">
    <property type="entry name" value="XPG_N"/>
    <property type="match status" value="1"/>
</dbReference>
<evidence type="ECO:0000256" key="20">
    <source>
        <dbReference type="ARBA" id="ARBA00064664"/>
    </source>
</evidence>
<dbReference type="CDD" id="cd09857">
    <property type="entry name" value="PIN_EXO1"/>
    <property type="match status" value="1"/>
</dbReference>
<dbReference type="SUPFAM" id="SSF88723">
    <property type="entry name" value="PIN domain-like"/>
    <property type="match status" value="1"/>
</dbReference>
<evidence type="ECO:0000256" key="11">
    <source>
        <dbReference type="ARBA" id="ARBA00022842"/>
    </source>
</evidence>
<keyword evidence="11" id="KW-0460">Magnesium</keyword>
<dbReference type="PANTHER" id="PTHR11081">
    <property type="entry name" value="FLAP ENDONUCLEASE FAMILY MEMBER"/>
    <property type="match status" value="1"/>
</dbReference>
<keyword evidence="17" id="KW-0539">Nucleus</keyword>
<sequence>MNRARMLRHYNVRPYFVFDGGPLPSKRHTELARQQSRMEKRQLGIKLWNQGKKKQAFEQFTRSIEVTPEMAKAVIRELEKEGFDYVVAPYEADAQLAYLESRGVISAAISEDSDLIVFGCRNIIFKLDQYGEATIFDRSLLDKVKAVDICGWSNQRIRHMCILSGCDYIASVPGVGLKRAYRYVARSSSLDTAVELMRADRLQVPENYEEQVARADLTFMYQRVYDPANKRLDHVGPLGAGAPSIEEMSFLGDMREPEIAHGIAMGRIDPITLMPFGQEPPMQPSSSIKDAISTTIVVISDADSNSHGSSEPSPVSAKHEHGHGHVSLTASAKKQATRKTAVPVSRAKSLLSFWAKPKQKEKEKKKAEPVDTASSSLQTTSPITTKVPVKSTTTALELPEAVSEAGVEEVRVKFRAKDTTTSELVTTTQQSRFFRLASRQELTEQSANPEAPSVSAVTTPQQTKNHVSQSSQTSLIWPNTPAELVQSQEEIAFTPTQIETDSSSQSLQLSVSQEILATSTLVSQSNLSKEEPTSSSATRSQQTLVAGISYSSDYPVGSKPPVPRTTPISQLGRRLSGDRFVMDTPPSLVNSPDPVKRKLDVFVDSVKKYRFTTQQQQQQSHSVMSPTHGISALRKRLETKIDDIVDSSDSEKENAIFI</sequence>
<dbReference type="EMBL" id="JANBOH010000031">
    <property type="protein sequence ID" value="KAJ1647379.1"/>
    <property type="molecule type" value="Genomic_DNA"/>
</dbReference>
<feature type="compositionally biased region" description="Basic and acidic residues" evidence="21">
    <location>
        <begin position="358"/>
        <end position="369"/>
    </location>
</feature>
<dbReference type="GO" id="GO:0005634">
    <property type="term" value="C:nucleus"/>
    <property type="evidence" value="ECO:0007669"/>
    <property type="project" value="UniProtKB-SubCell"/>
</dbReference>
<evidence type="ECO:0000256" key="21">
    <source>
        <dbReference type="SAM" id="MobiDB-lite"/>
    </source>
</evidence>
<dbReference type="PANTHER" id="PTHR11081:SF65">
    <property type="entry name" value="DNA DAMAGE-INDUCIBLE PROTEIN DIN7-RELATED"/>
    <property type="match status" value="1"/>
</dbReference>
<dbReference type="FunFam" id="1.10.150.20:FF:000011">
    <property type="entry name" value="exonuclease 1"/>
    <property type="match status" value="1"/>
</dbReference>
<keyword evidence="15" id="KW-0238">DNA-binding</keyword>
<evidence type="ECO:0000256" key="13">
    <source>
        <dbReference type="ARBA" id="ARBA00022881"/>
    </source>
</evidence>
<dbReference type="PRINTS" id="PR00853">
    <property type="entry name" value="XPGRADSUPER"/>
</dbReference>
<dbReference type="Gene3D" id="3.40.50.1010">
    <property type="entry name" value="5'-nuclease"/>
    <property type="match status" value="1"/>
</dbReference>
<comment type="subunit">
    <text evidence="20">Interacts with the MLH1-PMS2 heterodimer via MLH1. Interacts with MSH3. Interacts with the MSH2-MSH6 heterodimer via MSH2, and this interaction may increase the processivity of the 5'-&gt;3' exonuclease activity. Interacts with PCNA, and this interaction may both stimulate the cryptic 3'-&gt;5' exonuclease activity and suppress the 5'-&gt;3' exonuclease activity. Interacts with WRN, and this interaction stimulates both the 5'-&gt;3' exonuclease activity and cleavage of 5'-overhanging flap structures. Interacts with RECQL/RECQ1, and this interaction stimulates cleavage of 5'-overhanging flap structures. Interacts with DNA helicase ZGRF1; the interaction is increased following DNA damage induction.</text>
</comment>
<feature type="compositionally biased region" description="Polar residues" evidence="21">
    <location>
        <begin position="455"/>
        <end position="475"/>
    </location>
</feature>
<keyword evidence="4" id="KW-0597">Phosphoprotein</keyword>
<evidence type="ECO:0000256" key="5">
    <source>
        <dbReference type="ARBA" id="ARBA00022722"/>
    </source>
</evidence>
<keyword evidence="24" id="KW-1185">Reference proteome</keyword>
<evidence type="ECO:0000256" key="12">
    <source>
        <dbReference type="ARBA" id="ARBA00022859"/>
    </source>
</evidence>
<dbReference type="Gene3D" id="1.10.150.20">
    <property type="entry name" value="5' to 3' exonuclease, C-terminal subdomain"/>
    <property type="match status" value="1"/>
</dbReference>
<keyword evidence="8" id="KW-0227">DNA damage</keyword>
<dbReference type="SMART" id="SM00484">
    <property type="entry name" value="XPGI"/>
    <property type="match status" value="1"/>
</dbReference>
<accession>A0A9W8CKT2</accession>
<feature type="region of interest" description="Disordered" evidence="21">
    <location>
        <begin position="302"/>
        <end position="380"/>
    </location>
</feature>
<protein>
    <submittedName>
        <fullName evidence="23">Rad2 nuclease</fullName>
    </submittedName>
</protein>
<evidence type="ECO:0000256" key="7">
    <source>
        <dbReference type="ARBA" id="ARBA00022759"/>
    </source>
</evidence>
<evidence type="ECO:0000256" key="9">
    <source>
        <dbReference type="ARBA" id="ARBA00022801"/>
    </source>
</evidence>
<evidence type="ECO:0000256" key="4">
    <source>
        <dbReference type="ARBA" id="ARBA00022553"/>
    </source>
</evidence>
<evidence type="ECO:0000259" key="22">
    <source>
        <dbReference type="SMART" id="SM00484"/>
    </source>
</evidence>
<keyword evidence="18" id="KW-0469">Meiosis</keyword>
<name>A0A9W8CKT2_9FUNG</name>
<dbReference type="InterPro" id="IPR037315">
    <property type="entry name" value="EXO1_H3TH"/>
</dbReference>
<keyword evidence="14" id="KW-0007">Acetylation</keyword>
<feature type="region of interest" description="Disordered" evidence="21">
    <location>
        <begin position="522"/>
        <end position="541"/>
    </location>
</feature>
<evidence type="ECO:0000313" key="23">
    <source>
        <dbReference type="EMBL" id="KAJ1647379.1"/>
    </source>
</evidence>
<keyword evidence="13" id="KW-0267">Excision nuclease</keyword>
<keyword evidence="5" id="KW-0540">Nuclease</keyword>
<dbReference type="InterPro" id="IPR036279">
    <property type="entry name" value="5-3_exonuclease_C_sf"/>
</dbReference>
<dbReference type="GO" id="GO:0006281">
    <property type="term" value="P:DNA repair"/>
    <property type="evidence" value="ECO:0007669"/>
    <property type="project" value="UniProtKB-KW"/>
</dbReference>
<keyword evidence="9" id="KW-0378">Hydrolase</keyword>
<feature type="domain" description="XPG-I" evidence="22">
    <location>
        <begin position="79"/>
        <end position="149"/>
    </location>
</feature>
<keyword evidence="16" id="KW-0234">DNA repair</keyword>
<evidence type="ECO:0000256" key="16">
    <source>
        <dbReference type="ARBA" id="ARBA00023204"/>
    </source>
</evidence>
<dbReference type="InterPro" id="IPR006086">
    <property type="entry name" value="XPG-I_dom"/>
</dbReference>
<evidence type="ECO:0000256" key="2">
    <source>
        <dbReference type="ARBA" id="ARBA00004123"/>
    </source>
</evidence>
<comment type="similarity">
    <text evidence="3">Belongs to the XPG/RAD2 endonuclease family. EXO1 subfamily.</text>
</comment>
<reference evidence="23" key="1">
    <citation type="submission" date="2022-07" db="EMBL/GenBank/DDBJ databases">
        <title>Phylogenomic reconstructions and comparative analyses of Kickxellomycotina fungi.</title>
        <authorList>
            <person name="Reynolds N.K."/>
            <person name="Stajich J.E."/>
            <person name="Barry K."/>
            <person name="Grigoriev I.V."/>
            <person name="Crous P."/>
            <person name="Smith M.E."/>
        </authorList>
    </citation>
    <scope>NUCLEOTIDE SEQUENCE</scope>
    <source>
        <strain evidence="23">NBRC 105413</strain>
    </source>
</reference>
<dbReference type="GO" id="GO:0051321">
    <property type="term" value="P:meiotic cell cycle"/>
    <property type="evidence" value="ECO:0007669"/>
    <property type="project" value="UniProtKB-KW"/>
</dbReference>
<proteinExistence type="inferred from homology"/>
<feature type="compositionally biased region" description="Polar residues" evidence="21">
    <location>
        <begin position="302"/>
        <end position="313"/>
    </location>
</feature>
<keyword evidence="6" id="KW-0479">Metal-binding</keyword>
<keyword evidence="12" id="KW-0391">Immunity</keyword>
<dbReference type="InterPro" id="IPR008918">
    <property type="entry name" value="HhH2"/>
</dbReference>
<dbReference type="GO" id="GO:0002376">
    <property type="term" value="P:immune system process"/>
    <property type="evidence" value="ECO:0007669"/>
    <property type="project" value="UniProtKB-KW"/>
</dbReference>
<evidence type="ECO:0000256" key="1">
    <source>
        <dbReference type="ARBA" id="ARBA00001946"/>
    </source>
</evidence>
<dbReference type="Pfam" id="PF00867">
    <property type="entry name" value="XPG_I"/>
    <property type="match status" value="1"/>
</dbReference>
<evidence type="ECO:0000256" key="14">
    <source>
        <dbReference type="ARBA" id="ARBA00022990"/>
    </source>
</evidence>
<evidence type="ECO:0000256" key="6">
    <source>
        <dbReference type="ARBA" id="ARBA00022723"/>
    </source>
</evidence>
<organism evidence="23 24">
    <name type="scientific">Coemansia asiatica</name>
    <dbReference type="NCBI Taxonomy" id="1052880"/>
    <lineage>
        <taxon>Eukaryota</taxon>
        <taxon>Fungi</taxon>
        <taxon>Fungi incertae sedis</taxon>
        <taxon>Zoopagomycota</taxon>
        <taxon>Kickxellomycotina</taxon>
        <taxon>Kickxellomycetes</taxon>
        <taxon>Kickxellales</taxon>
        <taxon>Kickxellaceae</taxon>
        <taxon>Coemansia</taxon>
    </lineage>
</organism>
<comment type="subcellular location">
    <subcellularLocation>
        <location evidence="2">Nucleus</location>
    </subcellularLocation>
</comment>
<dbReference type="Proteomes" id="UP001145021">
    <property type="component" value="Unassembled WGS sequence"/>
</dbReference>
<evidence type="ECO:0000256" key="17">
    <source>
        <dbReference type="ARBA" id="ARBA00023242"/>
    </source>
</evidence>
<dbReference type="AlphaFoldDB" id="A0A9W8CKT2"/>
<evidence type="ECO:0000256" key="3">
    <source>
        <dbReference type="ARBA" id="ARBA00010563"/>
    </source>
</evidence>